<feature type="compositionally biased region" description="Low complexity" evidence="1">
    <location>
        <begin position="355"/>
        <end position="372"/>
    </location>
</feature>
<evidence type="ECO:0000313" key="2">
    <source>
        <dbReference type="EMBL" id="GFR37751.1"/>
    </source>
</evidence>
<comment type="caution">
    <text evidence="2">The sequence shown here is derived from an EMBL/GenBank/DDBJ whole genome shotgun (WGS) entry which is preliminary data.</text>
</comment>
<dbReference type="Proteomes" id="UP000654993">
    <property type="component" value="Unassembled WGS sequence"/>
</dbReference>
<reference evidence="2" key="2">
    <citation type="journal article" date="2021" name="Data Brief">
        <title>Draft genome sequence data of the facultative, thermophilic, xylanolytic bacterium Paenibacillus sp. strain DA-C8.</title>
        <authorList>
            <person name="Chhe C."/>
            <person name="Uke A."/>
            <person name="Baramee S."/>
            <person name="Ungkulpasvich U."/>
            <person name="Tachaapaikoon C."/>
            <person name="Pason P."/>
            <person name="Waeonukul R."/>
            <person name="Ratanakhanokchai K."/>
            <person name="Kosugi A."/>
        </authorList>
    </citation>
    <scope>NUCLEOTIDE SEQUENCE</scope>
    <source>
        <strain evidence="2">DA-C8</strain>
    </source>
</reference>
<proteinExistence type="predicted"/>
<dbReference type="EMBL" id="BMAQ01000006">
    <property type="protein sequence ID" value="GFR37751.1"/>
    <property type="molecule type" value="Genomic_DNA"/>
</dbReference>
<feature type="compositionally biased region" description="Polar residues" evidence="1">
    <location>
        <begin position="272"/>
        <end position="284"/>
    </location>
</feature>
<keyword evidence="3" id="KW-1185">Reference proteome</keyword>
<gene>
    <name evidence="2" type="ORF">PRECH8_10470</name>
</gene>
<feature type="compositionally biased region" description="Low complexity" evidence="1">
    <location>
        <begin position="286"/>
        <end position="298"/>
    </location>
</feature>
<protein>
    <recommendedName>
        <fullName evidence="4">Hook-length control protein FliK</fullName>
    </recommendedName>
</protein>
<feature type="compositionally biased region" description="Polar residues" evidence="1">
    <location>
        <begin position="318"/>
        <end position="338"/>
    </location>
</feature>
<organism evidence="2 3">
    <name type="scientific">Insulibacter thermoxylanivorax</name>
    <dbReference type="NCBI Taxonomy" id="2749268"/>
    <lineage>
        <taxon>Bacteria</taxon>
        <taxon>Bacillati</taxon>
        <taxon>Bacillota</taxon>
        <taxon>Bacilli</taxon>
        <taxon>Bacillales</taxon>
        <taxon>Paenibacillaceae</taxon>
        <taxon>Insulibacter</taxon>
    </lineage>
</organism>
<name>A0A916QBL6_9BACL</name>
<dbReference type="AlphaFoldDB" id="A0A916QBL6"/>
<evidence type="ECO:0008006" key="4">
    <source>
        <dbReference type="Google" id="ProtNLM"/>
    </source>
</evidence>
<sequence>MHVGHMMRGLLGDLQVQSQDVRRLELREGQVVRGVVLQLLEGQDALISLNGVHVRARLETPLEAGQAAWLQVQAGSTDGQLVLRTVMMNEGAGEELFTRLLQQLGLPDTPLHRELLRQAQQLGVQLQTKEARLLSSFLSQQPAHVDAAGWMQSSIIAVQRGLPLSREAVLSIAQVIHGRPLPQLLSSIAAEIASLLASSSEHGGVFSLSGQAHGILTRLADAIAQWFAQARGMPAAFSGQGGATWMQGGTAGGMQSLQTAAVGRTAAANTAVPSTASPGSQMPGTQAAQPGSAASGQQVPAPASLPADTPPLKRPNIGNASSHASSLTAGNGRGSQMVQLGGPSGSGAAPHLIPASASARAGASSGKASADSLRTLPSNPSQALDAQTASAGRIYAAGEVARLDGSLLRQLLQTLGLDYEYGLMERLILQQPDRAANIMNPPTADSIISAPAAEQAAAAQEAAGAAPPPAAETIKSLLLQASTIEQLPAALRETIQQAAQAITGQQLLLSGDRHSPITYVTMFVPVMNEQGEHLASVHIQTRRGKRGELDSANCHLFFDLELEALGEMMIDMQVTERIVSLRIYNDHPLSQMLMQEGKEQIQQALEELGYHLSTLQAYPLPGYDAPPAGKTCGGEASAVKQQDIQGLRRYAAGAAYRGVDLRI</sequence>
<dbReference type="RefSeq" id="WP_200966020.1">
    <property type="nucleotide sequence ID" value="NZ_BMAQ01000006.1"/>
</dbReference>
<feature type="region of interest" description="Disordered" evidence="1">
    <location>
        <begin position="268"/>
        <end position="383"/>
    </location>
</feature>
<reference evidence="2" key="1">
    <citation type="submission" date="2020-08" db="EMBL/GenBank/DDBJ databases">
        <authorList>
            <person name="Uke A."/>
            <person name="Chhe C."/>
            <person name="Baramee S."/>
            <person name="Kosugi A."/>
        </authorList>
    </citation>
    <scope>NUCLEOTIDE SEQUENCE</scope>
    <source>
        <strain evidence="2">DA-C8</strain>
    </source>
</reference>
<accession>A0A916QBL6</accession>
<evidence type="ECO:0000256" key="1">
    <source>
        <dbReference type="SAM" id="MobiDB-lite"/>
    </source>
</evidence>
<evidence type="ECO:0000313" key="3">
    <source>
        <dbReference type="Proteomes" id="UP000654993"/>
    </source>
</evidence>